<reference evidence="3 4" key="1">
    <citation type="submission" date="2016-10" db="EMBL/GenBank/DDBJ databases">
        <authorList>
            <person name="de Groot N.N."/>
        </authorList>
    </citation>
    <scope>NUCLEOTIDE SEQUENCE [LARGE SCALE GENOMIC DNA]</scope>
    <source>
        <strain evidence="3 4">BS3776</strain>
    </source>
</reference>
<evidence type="ECO:0008006" key="6">
    <source>
        <dbReference type="Google" id="ProtNLM"/>
    </source>
</evidence>
<evidence type="ECO:0000313" key="5">
    <source>
        <dbReference type="Proteomes" id="UP000460142"/>
    </source>
</evidence>
<dbReference type="Proteomes" id="UP000460142">
    <property type="component" value="Unassembled WGS sequence"/>
</dbReference>
<dbReference type="AlphaFoldDB" id="A0A1H0QE12"/>
<dbReference type="OrthoDB" id="6828033at2"/>
<gene>
    <name evidence="2" type="ORF">F7R15_09875</name>
    <name evidence="3" type="ORF">SAMN04490202_3078</name>
</gene>
<evidence type="ECO:0000313" key="3">
    <source>
        <dbReference type="EMBL" id="SDP15592.1"/>
    </source>
</evidence>
<dbReference type="EMBL" id="LT629709">
    <property type="protein sequence ID" value="SDP15592.1"/>
    <property type="molecule type" value="Genomic_DNA"/>
</dbReference>
<dbReference type="Proteomes" id="UP000198549">
    <property type="component" value="Chromosome I"/>
</dbReference>
<dbReference type="RefSeq" id="WP_092267225.1">
    <property type="nucleotide sequence ID" value="NZ_LT629709.1"/>
</dbReference>
<evidence type="ECO:0000256" key="1">
    <source>
        <dbReference type="ARBA" id="ARBA00023002"/>
    </source>
</evidence>
<evidence type="ECO:0000313" key="2">
    <source>
        <dbReference type="EMBL" id="KAB0486216.1"/>
    </source>
</evidence>
<reference evidence="2 5" key="2">
    <citation type="submission" date="2019-09" db="EMBL/GenBank/DDBJ databases">
        <title>Draft genome sequences of 48 bacterial type strains from the CCUG.</title>
        <authorList>
            <person name="Tunovic T."/>
            <person name="Pineiro-Iglesias B."/>
            <person name="Unosson C."/>
            <person name="Inganas E."/>
            <person name="Ohlen M."/>
            <person name="Cardew S."/>
            <person name="Jensie-Markopoulos S."/>
            <person name="Salva-Serra F."/>
            <person name="Jaen-Luchoro D."/>
            <person name="Karlsson R."/>
            <person name="Svensson-Stadler L."/>
            <person name="Chun J."/>
            <person name="Moore E."/>
        </authorList>
    </citation>
    <scope>NUCLEOTIDE SEQUENCE [LARGE SCALE GENOMIC DNA]</scope>
    <source>
        <strain evidence="2 5">CCUG 53116</strain>
    </source>
</reference>
<accession>A0A1H0QE12</accession>
<dbReference type="InterPro" id="IPR042098">
    <property type="entry name" value="TauD-like_sf"/>
</dbReference>
<dbReference type="Gene3D" id="3.60.130.10">
    <property type="entry name" value="Clavaminate synthase-like"/>
    <property type="match status" value="1"/>
</dbReference>
<organism evidence="3 4">
    <name type="scientific">Pseudomonas reinekei</name>
    <dbReference type="NCBI Taxonomy" id="395598"/>
    <lineage>
        <taxon>Bacteria</taxon>
        <taxon>Pseudomonadati</taxon>
        <taxon>Pseudomonadota</taxon>
        <taxon>Gammaproteobacteria</taxon>
        <taxon>Pseudomonadales</taxon>
        <taxon>Pseudomonadaceae</taxon>
        <taxon>Pseudomonas</taxon>
    </lineage>
</organism>
<name>A0A1H0QE12_PSERE</name>
<evidence type="ECO:0000313" key="4">
    <source>
        <dbReference type="Proteomes" id="UP000198549"/>
    </source>
</evidence>
<keyword evidence="1" id="KW-0560">Oxidoreductase</keyword>
<proteinExistence type="predicted"/>
<dbReference type="GO" id="GO:0016706">
    <property type="term" value="F:2-oxoglutarate-dependent dioxygenase activity"/>
    <property type="evidence" value="ECO:0007669"/>
    <property type="project" value="UniProtKB-ARBA"/>
</dbReference>
<dbReference type="EMBL" id="VZPS01000005">
    <property type="protein sequence ID" value="KAB0486216.1"/>
    <property type="molecule type" value="Genomic_DNA"/>
</dbReference>
<protein>
    <recommendedName>
        <fullName evidence="6">Taurine catabolism dioxygenase TauD, TfdA family</fullName>
    </recommendedName>
</protein>
<sequence length="335" mass="38241">MEINSIPSIGRIKTPSHFRDQISKEKTITLDFSYLTGVIESWWKKNAQLDTHTLKTQLINLLLTYLHAEDTFHFDKVGLADGCAAVCIKDVFKLDSPKLALTVHEALADLFHLTDIKYDYEEHKALYLKPSAEMYREWGNGHGDITPHSDDLYENLNVDYLALTVCRDITKTPTAYYFPSDLLCDLNDDEITELLTMQATFISGKNVSGLKERVRRVVEFSELYGFHFSLDFRIDSENGERMRAKHGGQHVLDKIRAGLPNAKHHVSTAETGTFLIVANHKILHARPMLNMDANEARDQAHNSTFSTTPRLLFRSKGPRKHYFPLDETTYTAEAH</sequence>